<reference evidence="1 2" key="2">
    <citation type="journal article" date="2012" name="Stand. Genomic Sci.">
        <title>Complete genome sequence of the sulfate-reducing firmicute Desulfotomaculum ruminis type strain (DL(T)).</title>
        <authorList>
            <person name="Spring S."/>
            <person name="Visser M."/>
            <person name="Lu M."/>
            <person name="Copeland A."/>
            <person name="Lapidus A."/>
            <person name="Lucas S."/>
            <person name="Cheng J.F."/>
            <person name="Han C."/>
            <person name="Tapia R."/>
            <person name="Goodwin L.A."/>
            <person name="Pitluck S."/>
            <person name="Ivanova N."/>
            <person name="Land M."/>
            <person name="Hauser L."/>
            <person name="Larimer F."/>
            <person name="Rohde M."/>
            <person name="Goker M."/>
            <person name="Detter J.C."/>
            <person name="Kyrpides N.C."/>
            <person name="Woyke T."/>
            <person name="Schaap P.J."/>
            <person name="Plugge C.M."/>
            <person name="Muyzer G."/>
            <person name="Kuever J."/>
            <person name="Pereira I.A."/>
            <person name="Parshina S.N."/>
            <person name="Bernier-Latmani R."/>
            <person name="Stams A.J."/>
            <person name="Klenk H.P."/>
        </authorList>
    </citation>
    <scope>NUCLEOTIDE SEQUENCE [LARGE SCALE GENOMIC DNA]</scope>
    <source>
        <strain evidence="2">ATCC 23193 / DSM 2154 / NCIB 8452 / DL</strain>
    </source>
</reference>
<dbReference type="RefSeq" id="WP_013842262.1">
    <property type="nucleotide sequence ID" value="NC_015589.1"/>
</dbReference>
<dbReference type="AlphaFoldDB" id="F6DLF5"/>
<dbReference type="OrthoDB" id="1715917at2"/>
<dbReference type="eggNOG" id="ENOG5033G6X">
    <property type="taxonomic scope" value="Bacteria"/>
</dbReference>
<dbReference type="KEGG" id="dru:Desru_2254"/>
<gene>
    <name evidence="1" type="ordered locus">Desru_2254</name>
</gene>
<name>F6DLF5_DESRL</name>
<reference evidence="2" key="1">
    <citation type="submission" date="2011-05" db="EMBL/GenBank/DDBJ databases">
        <title>Complete sequence of Desulfotomaculum ruminis DSM 2154.</title>
        <authorList>
            <person name="Lucas S."/>
            <person name="Copeland A."/>
            <person name="Lapidus A."/>
            <person name="Cheng J.-F."/>
            <person name="Goodwin L."/>
            <person name="Pitluck S."/>
            <person name="Lu M."/>
            <person name="Detter J.C."/>
            <person name="Han C."/>
            <person name="Tapia R."/>
            <person name="Land M."/>
            <person name="Hauser L."/>
            <person name="Kyrpides N."/>
            <person name="Ivanova N."/>
            <person name="Mikhailova N."/>
            <person name="Pagani I."/>
            <person name="Stams A.J.M."/>
            <person name="Plugge C.M."/>
            <person name="Muyzer G."/>
            <person name="Kuever J."/>
            <person name="Parshina S.N."/>
            <person name="Ivanova A.E."/>
            <person name="Nazina T.N."/>
            <person name="Brambilla E."/>
            <person name="Spring S."/>
            <person name="Klenk H.-P."/>
            <person name="Woyke T."/>
        </authorList>
    </citation>
    <scope>NUCLEOTIDE SEQUENCE [LARGE SCALE GENOMIC DNA]</scope>
    <source>
        <strain evidence="2">ATCC 23193 / DSM 2154 / NCIB 8452 / DL</strain>
    </source>
</reference>
<dbReference type="Proteomes" id="UP000009234">
    <property type="component" value="Chromosome"/>
</dbReference>
<dbReference type="EMBL" id="CP002780">
    <property type="protein sequence ID" value="AEG60503.1"/>
    <property type="molecule type" value="Genomic_DNA"/>
</dbReference>
<accession>F6DLF5</accession>
<proteinExistence type="predicted"/>
<keyword evidence="2" id="KW-1185">Reference proteome</keyword>
<protein>
    <submittedName>
        <fullName evidence="1">Uncharacterized protein</fullName>
    </submittedName>
</protein>
<organism evidence="1 2">
    <name type="scientific">Desulforamulus ruminis (strain ATCC 23193 / DSM 2154 / NCIMB 8452 / DL)</name>
    <name type="common">Desulfotomaculum ruminis</name>
    <dbReference type="NCBI Taxonomy" id="696281"/>
    <lineage>
        <taxon>Bacteria</taxon>
        <taxon>Bacillati</taxon>
        <taxon>Bacillota</taxon>
        <taxon>Clostridia</taxon>
        <taxon>Eubacteriales</taxon>
        <taxon>Peptococcaceae</taxon>
        <taxon>Desulforamulus</taxon>
    </lineage>
</organism>
<dbReference type="HOGENOM" id="CLU_1493936_0_0_9"/>
<dbReference type="STRING" id="696281.Desru_2254"/>
<sequence>MPATRKGIHPLVYFQPVYLPQGDGTEFAAVSGSVHRDARNARSFRKSLCREFALDYTALRRKYREQGGTGLTPLLLAPEYVLIPIKTRPARCGGDPCYGFFNLNMVNFVEKRTDARFRSVLSLKNGLTVPVLSSVKTIKMMMLMGYSLEQALRIPRRENNSVSEMLIRFLRILEKEKERE</sequence>
<evidence type="ECO:0000313" key="2">
    <source>
        <dbReference type="Proteomes" id="UP000009234"/>
    </source>
</evidence>
<evidence type="ECO:0000313" key="1">
    <source>
        <dbReference type="EMBL" id="AEG60503.1"/>
    </source>
</evidence>